<evidence type="ECO:0000256" key="5">
    <source>
        <dbReference type="ARBA" id="ARBA00023157"/>
    </source>
</evidence>
<evidence type="ECO:0000259" key="10">
    <source>
        <dbReference type="PROSITE" id="PS51004"/>
    </source>
</evidence>
<keyword evidence="4" id="KW-0732">Signal</keyword>
<dbReference type="Proteomes" id="UP000694388">
    <property type="component" value="Unplaced"/>
</dbReference>
<evidence type="ECO:0000256" key="9">
    <source>
        <dbReference type="SAM" id="MobiDB-lite"/>
    </source>
</evidence>
<dbReference type="GO" id="GO:0001755">
    <property type="term" value="P:neural crest cell migration"/>
    <property type="evidence" value="ECO:0007669"/>
    <property type="project" value="TreeGrafter"/>
</dbReference>
<name>A0A8C4ND36_EPTBU</name>
<accession>A0A8C4ND36</accession>
<evidence type="ECO:0000256" key="6">
    <source>
        <dbReference type="ARBA" id="ARBA00023180"/>
    </source>
</evidence>
<dbReference type="FunFam" id="2.60.40.10:FF:000030">
    <property type="entry name" value="Semaphorin 3F like"/>
    <property type="match status" value="1"/>
</dbReference>
<dbReference type="InterPro" id="IPR016201">
    <property type="entry name" value="PSI"/>
</dbReference>
<evidence type="ECO:0000256" key="7">
    <source>
        <dbReference type="ARBA" id="ARBA00023319"/>
    </source>
</evidence>
<keyword evidence="12" id="KW-1185">Reference proteome</keyword>
<proteinExistence type="inferred from homology"/>
<evidence type="ECO:0000313" key="12">
    <source>
        <dbReference type="Proteomes" id="UP000694388"/>
    </source>
</evidence>
<dbReference type="GeneTree" id="ENSGT00940000157677"/>
<protein>
    <submittedName>
        <fullName evidence="11">Sema domain, immunoglobulin domain (Ig), short basic domain, secreted, (semaphorin) 3bl</fullName>
    </submittedName>
</protein>
<dbReference type="Ensembl" id="ENSEBUT00000002844.1">
    <property type="protein sequence ID" value="ENSEBUP00000002489.1"/>
    <property type="gene ID" value="ENSEBUG00000001932.1"/>
</dbReference>
<comment type="caution">
    <text evidence="8">Lacks conserved residue(s) required for the propagation of feature annotation.</text>
</comment>
<feature type="domain" description="Sema" evidence="10">
    <location>
        <begin position="1"/>
        <end position="367"/>
    </location>
</feature>
<dbReference type="SUPFAM" id="SSF48726">
    <property type="entry name" value="Immunoglobulin"/>
    <property type="match status" value="1"/>
</dbReference>
<dbReference type="SUPFAM" id="SSF103575">
    <property type="entry name" value="Plexin repeat"/>
    <property type="match status" value="1"/>
</dbReference>
<dbReference type="InterPro" id="IPR015943">
    <property type="entry name" value="WD40/YVTN_repeat-like_dom_sf"/>
</dbReference>
<evidence type="ECO:0000256" key="1">
    <source>
        <dbReference type="ARBA" id="ARBA00004613"/>
    </source>
</evidence>
<dbReference type="InterPro" id="IPR036352">
    <property type="entry name" value="Semap_dom_sf"/>
</dbReference>
<dbReference type="GO" id="GO:0007411">
    <property type="term" value="P:axon guidance"/>
    <property type="evidence" value="ECO:0007669"/>
    <property type="project" value="TreeGrafter"/>
</dbReference>
<dbReference type="GO" id="GO:0030335">
    <property type="term" value="P:positive regulation of cell migration"/>
    <property type="evidence" value="ECO:0007669"/>
    <property type="project" value="TreeGrafter"/>
</dbReference>
<dbReference type="Pfam" id="PF01403">
    <property type="entry name" value="Sema"/>
    <property type="match status" value="1"/>
</dbReference>
<dbReference type="GO" id="GO:0005886">
    <property type="term" value="C:plasma membrane"/>
    <property type="evidence" value="ECO:0007669"/>
    <property type="project" value="TreeGrafter"/>
</dbReference>
<dbReference type="PANTHER" id="PTHR11036">
    <property type="entry name" value="SEMAPHORIN"/>
    <property type="match status" value="1"/>
</dbReference>
<dbReference type="PROSITE" id="PS51004">
    <property type="entry name" value="SEMA"/>
    <property type="match status" value="1"/>
</dbReference>
<comment type="similarity">
    <text evidence="2">Belongs to the semaphorin family.</text>
</comment>
<dbReference type="InterPro" id="IPR001627">
    <property type="entry name" value="Semap_dom"/>
</dbReference>
<dbReference type="Gene3D" id="2.130.10.10">
    <property type="entry name" value="YVTN repeat-like/Quinoprotein amine dehydrogenase"/>
    <property type="match status" value="1"/>
</dbReference>
<dbReference type="GO" id="GO:0045499">
    <property type="term" value="F:chemorepellent activity"/>
    <property type="evidence" value="ECO:0007669"/>
    <property type="project" value="TreeGrafter"/>
</dbReference>
<keyword evidence="7" id="KW-0393">Immunoglobulin domain</keyword>
<dbReference type="CDD" id="cd05871">
    <property type="entry name" value="Ig_Sema3"/>
    <property type="match status" value="1"/>
</dbReference>
<reference evidence="11" key="1">
    <citation type="submission" date="2025-05" db="UniProtKB">
        <authorList>
            <consortium name="Ensembl"/>
        </authorList>
    </citation>
    <scope>IDENTIFICATION</scope>
</reference>
<dbReference type="SUPFAM" id="SSF101912">
    <property type="entry name" value="Sema domain"/>
    <property type="match status" value="1"/>
</dbReference>
<dbReference type="GO" id="GO:0005576">
    <property type="term" value="C:extracellular region"/>
    <property type="evidence" value="ECO:0007669"/>
    <property type="project" value="UniProtKB-SubCell"/>
</dbReference>
<dbReference type="InterPro" id="IPR036179">
    <property type="entry name" value="Ig-like_dom_sf"/>
</dbReference>
<dbReference type="Ensembl" id="ENSEBUT00000002858.1">
    <property type="protein sequence ID" value="ENSEBUP00000002503.1"/>
    <property type="gene ID" value="ENSEBUG00000001932.1"/>
</dbReference>
<keyword evidence="3" id="KW-0964">Secreted</keyword>
<evidence type="ECO:0000313" key="11">
    <source>
        <dbReference type="Ensembl" id="ENSEBUP00000002503.1"/>
    </source>
</evidence>
<keyword evidence="5" id="KW-1015">Disulfide bond</keyword>
<dbReference type="OMA" id="QREDCEL"/>
<comment type="subcellular location">
    <subcellularLocation>
        <location evidence="1">Secreted</location>
    </subcellularLocation>
</comment>
<dbReference type="AlphaFoldDB" id="A0A8C4ND36"/>
<dbReference type="GO" id="GO:0030215">
    <property type="term" value="F:semaphorin receptor binding"/>
    <property type="evidence" value="ECO:0007669"/>
    <property type="project" value="InterPro"/>
</dbReference>
<dbReference type="Gene3D" id="3.30.1680.10">
    <property type="entry name" value="ligand-binding face of the semaphorins, domain 2"/>
    <property type="match status" value="1"/>
</dbReference>
<dbReference type="InterPro" id="IPR013783">
    <property type="entry name" value="Ig-like_fold"/>
</dbReference>
<dbReference type="PANTHER" id="PTHR11036:SF20">
    <property type="entry name" value="SEMAPHORIN-3G"/>
    <property type="match status" value="1"/>
</dbReference>
<feature type="region of interest" description="Disordered" evidence="9">
    <location>
        <begin position="595"/>
        <end position="637"/>
    </location>
</feature>
<dbReference type="GO" id="GO:0071526">
    <property type="term" value="P:semaphorin-plexin signaling pathway"/>
    <property type="evidence" value="ECO:0007669"/>
    <property type="project" value="TreeGrafter"/>
</dbReference>
<organism evidence="11 12">
    <name type="scientific">Eptatretus burgeri</name>
    <name type="common">Inshore hagfish</name>
    <dbReference type="NCBI Taxonomy" id="7764"/>
    <lineage>
        <taxon>Eukaryota</taxon>
        <taxon>Metazoa</taxon>
        <taxon>Chordata</taxon>
        <taxon>Craniata</taxon>
        <taxon>Vertebrata</taxon>
        <taxon>Cyclostomata</taxon>
        <taxon>Myxini</taxon>
        <taxon>Myxiniformes</taxon>
        <taxon>Myxinidae</taxon>
        <taxon>Eptatretinae</taxon>
        <taxon>Eptatretus</taxon>
    </lineage>
</organism>
<sequence>MLEVQSQESGRGKCPFDTNQPFTSTVAGQQLFTGLFADFFGEDSAILRSSCGEHQQTMRTEHADQHLLHEPRFVYSRLIPETDDPDDDKVYFFFSETTTGSDGRSKARRARVARVCVNDAGGERVLVNKWTTFTKTRLVCSVPGPDGIDTHFDELVDVFVLSERDEKNPIIYGLFSTVSHVFHGFAVCVYRMVDVRDAFSGPYAQQYAGYRHMGASRQEKVPYPRPGFCPSRITSWPGAQLRGTRSYPDAVLHFARVHPLMARAVLPSHGAPVWHSAGPPECRFTSFTVDLVEAADGVYDVIFLGTDCGKVLKVVSINQIESGEPEAIILEEMQIFKTPMPITTMKISVKRGQLFVGSTLGVARVAVSECARYGNECAECCLARDPYCAWDGMACSTYQSFSRRRFRRQNVRNGDPFIQCLDQNHQGDLASRLPEHLVFGVERNSTLLECQPRSLQASVTWHVQHFHNGRRGQVKTDERVMATELGLLFRSLHRLDSGLYSCHAAEHGFSQTVGRYRLEVIANARLEGLMERAGDKKERPFAAVASSRQPCTASPVGRAPVSQPWFKGVMHLLGTSQHLQDFCQNIGCKAAWLRKGRSGRKGSSGKWALGQESKKRRRRHRTRTPRAAKPKQARRLN</sequence>
<evidence type="ECO:0000256" key="8">
    <source>
        <dbReference type="PROSITE-ProRule" id="PRU00352"/>
    </source>
</evidence>
<evidence type="ECO:0000256" key="2">
    <source>
        <dbReference type="ARBA" id="ARBA00009492"/>
    </source>
</evidence>
<evidence type="ECO:0000256" key="3">
    <source>
        <dbReference type="ARBA" id="ARBA00022525"/>
    </source>
</evidence>
<dbReference type="InterPro" id="IPR027231">
    <property type="entry name" value="Semaphorin"/>
</dbReference>
<evidence type="ECO:0000256" key="4">
    <source>
        <dbReference type="ARBA" id="ARBA00022729"/>
    </source>
</evidence>
<dbReference type="SMART" id="SM00630">
    <property type="entry name" value="Sema"/>
    <property type="match status" value="1"/>
</dbReference>
<dbReference type="SMART" id="SM00423">
    <property type="entry name" value="PSI"/>
    <property type="match status" value="1"/>
</dbReference>
<keyword evidence="6" id="KW-0325">Glycoprotein</keyword>
<dbReference type="Gene3D" id="2.60.40.10">
    <property type="entry name" value="Immunoglobulins"/>
    <property type="match status" value="1"/>
</dbReference>
<feature type="compositionally biased region" description="Basic residues" evidence="9">
    <location>
        <begin position="614"/>
        <end position="637"/>
    </location>
</feature>